<feature type="binding site" evidence="6">
    <location>
        <position position="118"/>
    </location>
    <ligand>
        <name>substrate</name>
    </ligand>
</feature>
<dbReference type="OrthoDB" id="9788822at2"/>
<keyword evidence="6" id="KW-0007">Acetylation</keyword>
<evidence type="ECO:0000256" key="1">
    <source>
        <dbReference type="ARBA" id="ARBA00011076"/>
    </source>
</evidence>
<feature type="binding site" evidence="6">
    <location>
        <position position="69"/>
    </location>
    <ligand>
        <name>substrate</name>
    </ligand>
</feature>
<dbReference type="GO" id="GO:0006537">
    <property type="term" value="P:glutamate biosynthetic process"/>
    <property type="evidence" value="ECO:0007669"/>
    <property type="project" value="TreeGrafter"/>
</dbReference>
<feature type="binding site" evidence="6">
    <location>
        <position position="164"/>
    </location>
    <ligand>
        <name>substrate</name>
    </ligand>
</feature>
<comment type="subunit">
    <text evidence="2 6">Homotetramer.</text>
</comment>
<proteinExistence type="inferred from homology"/>
<evidence type="ECO:0000256" key="2">
    <source>
        <dbReference type="ARBA" id="ARBA00011881"/>
    </source>
</evidence>
<dbReference type="PANTHER" id="PTHR12544:SF29">
    <property type="entry name" value="GLUTAMINASE"/>
    <property type="match status" value="1"/>
</dbReference>
<comment type="catalytic activity">
    <reaction evidence="5 6">
        <text>L-glutamine + H2O = L-glutamate + NH4(+)</text>
        <dbReference type="Rhea" id="RHEA:15889"/>
        <dbReference type="ChEBI" id="CHEBI:15377"/>
        <dbReference type="ChEBI" id="CHEBI:28938"/>
        <dbReference type="ChEBI" id="CHEBI:29985"/>
        <dbReference type="ChEBI" id="CHEBI:58359"/>
        <dbReference type="EC" id="3.5.1.2"/>
    </reaction>
</comment>
<evidence type="ECO:0000256" key="6">
    <source>
        <dbReference type="HAMAP-Rule" id="MF_00313"/>
    </source>
</evidence>
<evidence type="ECO:0000256" key="5">
    <source>
        <dbReference type="ARBA" id="ARBA00049534"/>
    </source>
</evidence>
<feature type="binding site" evidence="6">
    <location>
        <position position="249"/>
    </location>
    <ligand>
        <name>substrate</name>
    </ligand>
</feature>
<keyword evidence="4 6" id="KW-0378">Hydrolase</keyword>
<keyword evidence="8" id="KW-1185">Reference proteome</keyword>
<reference evidence="7" key="1">
    <citation type="journal article" date="2014" name="Int. J. Syst. Evol. Microbiol.">
        <title>Complete genome sequence of Corynebacterium casei LMG S-19264T (=DSM 44701T), isolated from a smear-ripened cheese.</title>
        <authorList>
            <consortium name="US DOE Joint Genome Institute (JGI-PGF)"/>
            <person name="Walter F."/>
            <person name="Albersmeier A."/>
            <person name="Kalinowski J."/>
            <person name="Ruckert C."/>
        </authorList>
    </citation>
    <scope>NUCLEOTIDE SEQUENCE</scope>
    <source>
        <strain evidence="7">CGMCC 1.15758</strain>
    </source>
</reference>
<comment type="similarity">
    <text evidence="1 6">Belongs to the glutaminase family.</text>
</comment>
<evidence type="ECO:0000313" key="8">
    <source>
        <dbReference type="Proteomes" id="UP000636949"/>
    </source>
</evidence>
<dbReference type="GO" id="GO:0004359">
    <property type="term" value="F:glutaminase activity"/>
    <property type="evidence" value="ECO:0007669"/>
    <property type="project" value="UniProtKB-UniRule"/>
</dbReference>
<dbReference type="AlphaFoldDB" id="A0A8J2Z6G6"/>
<dbReference type="PANTHER" id="PTHR12544">
    <property type="entry name" value="GLUTAMINASE"/>
    <property type="match status" value="1"/>
</dbReference>
<name>A0A8J2Z6G6_9GAMM</name>
<dbReference type="Gene3D" id="3.40.710.10">
    <property type="entry name" value="DD-peptidase/beta-lactamase superfamily"/>
    <property type="match status" value="1"/>
</dbReference>
<comment type="caution">
    <text evidence="7">The sequence shown here is derived from an EMBL/GenBank/DDBJ whole genome shotgun (WGS) entry which is preliminary data.</text>
</comment>
<feature type="binding site" evidence="6">
    <location>
        <position position="267"/>
    </location>
    <ligand>
        <name>substrate</name>
    </ligand>
</feature>
<dbReference type="RefSeq" id="WP_117003866.1">
    <property type="nucleotide sequence ID" value="NZ_BMJS01000045.1"/>
</dbReference>
<evidence type="ECO:0000313" key="7">
    <source>
        <dbReference type="EMBL" id="GGG06773.1"/>
    </source>
</evidence>
<dbReference type="InterPro" id="IPR015868">
    <property type="entry name" value="Glutaminase"/>
</dbReference>
<feature type="binding site" evidence="6">
    <location>
        <position position="171"/>
    </location>
    <ligand>
        <name>substrate</name>
    </ligand>
</feature>
<dbReference type="EMBL" id="BMJS01000045">
    <property type="protein sequence ID" value="GGG06773.1"/>
    <property type="molecule type" value="Genomic_DNA"/>
</dbReference>
<dbReference type="HAMAP" id="MF_00313">
    <property type="entry name" value="Glutaminase"/>
    <property type="match status" value="1"/>
</dbReference>
<dbReference type="NCBIfam" id="TIGR03814">
    <property type="entry name" value="Gln_ase"/>
    <property type="match status" value="1"/>
</dbReference>
<accession>A0A8J2Z6G6</accession>
<dbReference type="SUPFAM" id="SSF56601">
    <property type="entry name" value="beta-lactamase/transpeptidase-like"/>
    <property type="match status" value="1"/>
</dbReference>
<evidence type="ECO:0000256" key="4">
    <source>
        <dbReference type="ARBA" id="ARBA00022801"/>
    </source>
</evidence>
<dbReference type="EC" id="3.5.1.2" evidence="3 6"/>
<dbReference type="Proteomes" id="UP000636949">
    <property type="component" value="Unassembled WGS sequence"/>
</dbReference>
<dbReference type="InterPro" id="IPR012338">
    <property type="entry name" value="Beta-lactam/transpept-like"/>
</dbReference>
<dbReference type="GO" id="GO:0006543">
    <property type="term" value="P:L-glutamine catabolic process"/>
    <property type="evidence" value="ECO:0007669"/>
    <property type="project" value="TreeGrafter"/>
</dbReference>
<dbReference type="Pfam" id="PF04960">
    <property type="entry name" value="Glutaminase"/>
    <property type="match status" value="1"/>
</dbReference>
<feature type="binding site" evidence="6">
    <location>
        <position position="197"/>
    </location>
    <ligand>
        <name>substrate</name>
    </ligand>
</feature>
<organism evidence="7 8">
    <name type="scientific">Cysteiniphilum litorale</name>
    <dbReference type="NCBI Taxonomy" id="2056700"/>
    <lineage>
        <taxon>Bacteria</taxon>
        <taxon>Pseudomonadati</taxon>
        <taxon>Pseudomonadota</taxon>
        <taxon>Gammaproteobacteria</taxon>
        <taxon>Thiotrichales</taxon>
        <taxon>Fastidiosibacteraceae</taxon>
        <taxon>Cysteiniphilum</taxon>
    </lineage>
</organism>
<sequence length="329" mass="36955">MISDEKFQEFCAYLSDIHANLKSDQQGKVASYIPELKKVDPNQFAISVCTVDGRKFSIGDYKSRFCMQSMVKPVLYALALEENGLSHVHKHIGREPSGKNFNELTLNDEGLPHNPMINAGAIMSCSMIKRKSNPADRFNHIMQALYKLADSQKITFNNAVYNSEKETADRNYALGYFMREHQAFPKNTDLHRTLNLYFQACSIELNSEILATIAASFANSGSCAVNKQEVFKPETVKNCLSLMYSCGMYDYSGEWAFSIGLPAKSGVSGGIYVVVPDLMGIAIYSPRLDKHGNSFKAIEVCKRLVERYSIHNYDSILRCQNKINLFPVS</sequence>
<gene>
    <name evidence="6" type="primary">glsA</name>
    <name evidence="7" type="ORF">GCM10010995_25380</name>
</gene>
<dbReference type="FunFam" id="3.40.710.10:FF:000005">
    <property type="entry name" value="Glutaminase"/>
    <property type="match status" value="1"/>
</dbReference>
<evidence type="ECO:0000256" key="3">
    <source>
        <dbReference type="ARBA" id="ARBA00012918"/>
    </source>
</evidence>
<protein>
    <recommendedName>
        <fullName evidence="3 6">Glutaminase</fullName>
        <ecNumber evidence="3 6">3.5.1.2</ecNumber>
    </recommendedName>
</protein>
<reference evidence="7" key="2">
    <citation type="submission" date="2020-09" db="EMBL/GenBank/DDBJ databases">
        <authorList>
            <person name="Sun Q."/>
            <person name="Zhou Y."/>
        </authorList>
    </citation>
    <scope>NUCLEOTIDE SEQUENCE</scope>
    <source>
        <strain evidence="7">CGMCC 1.15758</strain>
    </source>
</reference>